<feature type="domain" description="MaoC-like" evidence="1">
    <location>
        <begin position="16"/>
        <end position="123"/>
    </location>
</feature>
<dbReference type="SUPFAM" id="SSF54637">
    <property type="entry name" value="Thioesterase/thiol ester dehydrase-isomerase"/>
    <property type="match status" value="1"/>
</dbReference>
<dbReference type="RefSeq" id="WP_089061699.1">
    <property type="nucleotide sequence ID" value="NZ_CP022315.1"/>
</dbReference>
<dbReference type="Gene3D" id="3.10.129.10">
    <property type="entry name" value="Hotdog Thioesterase"/>
    <property type="match status" value="1"/>
</dbReference>
<dbReference type="PANTHER" id="PTHR43664:SF1">
    <property type="entry name" value="BETA-METHYLMALYL-COA DEHYDRATASE"/>
    <property type="match status" value="1"/>
</dbReference>
<evidence type="ECO:0000259" key="1">
    <source>
        <dbReference type="Pfam" id="PF01575"/>
    </source>
</evidence>
<protein>
    <submittedName>
        <fullName evidence="2">Dehydratase</fullName>
    </submittedName>
</protein>
<reference evidence="2 3" key="1">
    <citation type="submission" date="2017-07" db="EMBL/GenBank/DDBJ databases">
        <title>Virgibacillus sp. LM2416.</title>
        <authorList>
            <person name="Tak E.J."/>
            <person name="Bae J.-W."/>
        </authorList>
    </citation>
    <scope>NUCLEOTIDE SEQUENCE [LARGE SCALE GENOMIC DNA]</scope>
    <source>
        <strain evidence="2 3">LM2416</strain>
    </source>
</reference>
<dbReference type="AlphaFoldDB" id="A0A220U2T0"/>
<dbReference type="InterPro" id="IPR029069">
    <property type="entry name" value="HotDog_dom_sf"/>
</dbReference>
<sequence>MLDKKYDYYEVGETWTSRGRTITETDLVMFSAYSGDWYPLHTDKEYAEKNTPYQQRIAHGMLVLSVAMGLQIMEPGVVAAFYGIEHLRFTKPTFIHDTIHVELEVTDLLDKENGTGVVTINQKVVKQTNEIVSNGVLKILVNKEM</sequence>
<evidence type="ECO:0000313" key="3">
    <source>
        <dbReference type="Proteomes" id="UP000198312"/>
    </source>
</evidence>
<dbReference type="InterPro" id="IPR052342">
    <property type="entry name" value="MCH/BMMD"/>
</dbReference>
<organism evidence="2 3">
    <name type="scientific">Virgibacillus phasianinus</name>
    <dbReference type="NCBI Taxonomy" id="2017483"/>
    <lineage>
        <taxon>Bacteria</taxon>
        <taxon>Bacillati</taxon>
        <taxon>Bacillota</taxon>
        <taxon>Bacilli</taxon>
        <taxon>Bacillales</taxon>
        <taxon>Bacillaceae</taxon>
        <taxon>Virgibacillus</taxon>
    </lineage>
</organism>
<dbReference type="PANTHER" id="PTHR43664">
    <property type="entry name" value="MONOAMINE OXIDASE-RELATED"/>
    <property type="match status" value="1"/>
</dbReference>
<dbReference type="OrthoDB" id="9801625at2"/>
<keyword evidence="3" id="KW-1185">Reference proteome</keyword>
<dbReference type="Proteomes" id="UP000198312">
    <property type="component" value="Chromosome"/>
</dbReference>
<proteinExistence type="predicted"/>
<dbReference type="KEGG" id="vil:CFK37_09875"/>
<gene>
    <name evidence="2" type="ORF">CFK37_09875</name>
</gene>
<dbReference type="EMBL" id="CP022315">
    <property type="protein sequence ID" value="ASK62439.1"/>
    <property type="molecule type" value="Genomic_DNA"/>
</dbReference>
<name>A0A220U2T0_9BACI</name>
<dbReference type="InterPro" id="IPR002539">
    <property type="entry name" value="MaoC-like_dom"/>
</dbReference>
<dbReference type="Pfam" id="PF01575">
    <property type="entry name" value="MaoC_dehydratas"/>
    <property type="match status" value="1"/>
</dbReference>
<evidence type="ECO:0000313" key="2">
    <source>
        <dbReference type="EMBL" id="ASK62439.1"/>
    </source>
</evidence>
<accession>A0A220U2T0</accession>